<dbReference type="Gene3D" id="3.40.190.10">
    <property type="entry name" value="Periplasmic binding protein-like II"/>
    <property type="match status" value="1"/>
</dbReference>
<dbReference type="Proteomes" id="UP000663651">
    <property type="component" value="Chromosome"/>
</dbReference>
<keyword evidence="1" id="KW-0732">Signal</keyword>
<feature type="chain" id="PRO_5047348937" evidence="1">
    <location>
        <begin position="21"/>
        <end position="143"/>
    </location>
</feature>
<proteinExistence type="predicted"/>
<gene>
    <name evidence="2" type="ORF">JZM60_00420</name>
</gene>
<dbReference type="SUPFAM" id="SSF53850">
    <property type="entry name" value="Periplasmic binding protein-like II"/>
    <property type="match status" value="1"/>
</dbReference>
<dbReference type="EMBL" id="CP071382">
    <property type="protein sequence ID" value="QSV45797.1"/>
    <property type="molecule type" value="Genomic_DNA"/>
</dbReference>
<accession>A0ABX7Q3M6</accession>
<sequence>MKHCLHITLVLLLLAAAVPAAERAAGYVLVVNRNNPVNSITEQEANLIFLGKKTVWPGGHSVTIVLQEGKRIHAAFVRELLGRSPLQYATYWKKALFTGTAIPPRSLRGDSEVKSFVASNRDAVGYISPDALDTSVRALEVRK</sequence>
<keyword evidence="3" id="KW-1185">Reference proteome</keyword>
<evidence type="ECO:0000313" key="3">
    <source>
        <dbReference type="Proteomes" id="UP000663651"/>
    </source>
</evidence>
<evidence type="ECO:0000313" key="2">
    <source>
        <dbReference type="EMBL" id="QSV45797.1"/>
    </source>
</evidence>
<reference evidence="2 3" key="1">
    <citation type="submission" date="2021-03" db="EMBL/GenBank/DDBJ databases">
        <title>Geobacter metallireducens gen. nov. sp. nov., a microorganism capable of coupling the complete oxidation of organic compounds to the reduction of iron and other metals.</title>
        <authorList>
            <person name="Li Y."/>
        </authorList>
    </citation>
    <scope>NUCLEOTIDE SEQUENCE [LARGE SCALE GENOMIC DNA]</scope>
    <source>
        <strain evidence="2 3">Jerry-YX</strain>
    </source>
</reference>
<feature type="signal peptide" evidence="1">
    <location>
        <begin position="1"/>
        <end position="20"/>
    </location>
</feature>
<name>A0ABX7Q3M6_9BACT</name>
<dbReference type="RefSeq" id="WP_207163588.1">
    <property type="nucleotide sequence ID" value="NZ_CP071382.1"/>
</dbReference>
<evidence type="ECO:0000256" key="1">
    <source>
        <dbReference type="SAM" id="SignalP"/>
    </source>
</evidence>
<protein>
    <submittedName>
        <fullName evidence="2">ABC transporter substrate-binding protein</fullName>
    </submittedName>
</protein>
<organism evidence="2 3">
    <name type="scientific">Geobacter benzoatilyticus</name>
    <dbReference type="NCBI Taxonomy" id="2815309"/>
    <lineage>
        <taxon>Bacteria</taxon>
        <taxon>Pseudomonadati</taxon>
        <taxon>Thermodesulfobacteriota</taxon>
        <taxon>Desulfuromonadia</taxon>
        <taxon>Geobacterales</taxon>
        <taxon>Geobacteraceae</taxon>
        <taxon>Geobacter</taxon>
    </lineage>
</organism>